<protein>
    <submittedName>
        <fullName evidence="1">Uncharacterized protein</fullName>
    </submittedName>
</protein>
<accession>A0A3B0XVF5</accession>
<organism evidence="1">
    <name type="scientific">hydrothermal vent metagenome</name>
    <dbReference type="NCBI Taxonomy" id="652676"/>
    <lineage>
        <taxon>unclassified sequences</taxon>
        <taxon>metagenomes</taxon>
        <taxon>ecological metagenomes</taxon>
    </lineage>
</organism>
<dbReference type="EMBL" id="UOFL01000022">
    <property type="protein sequence ID" value="VAW71491.1"/>
    <property type="molecule type" value="Genomic_DNA"/>
</dbReference>
<evidence type="ECO:0000313" key="1">
    <source>
        <dbReference type="EMBL" id="VAW71491.1"/>
    </source>
</evidence>
<dbReference type="AlphaFoldDB" id="A0A3B0XVF5"/>
<sequence length="128" mass="13958">MEILGASFGHYQKIQVSLFFFALSCHTDELGGNLSEEIKSKIIANEANIPALTEVLPLEISNHINSGDFQEAVVQTTTLSLDAPAGSMHRKACDTFRGGVGRFRGIWGSWRRAGGFVSQTNDTKTVIE</sequence>
<gene>
    <name evidence="1" type="ORF">MNBD_GAMMA12-3812</name>
</gene>
<name>A0A3B0XVF5_9ZZZZ</name>
<reference evidence="1" key="1">
    <citation type="submission" date="2018-06" db="EMBL/GenBank/DDBJ databases">
        <authorList>
            <person name="Zhirakovskaya E."/>
        </authorList>
    </citation>
    <scope>NUCLEOTIDE SEQUENCE</scope>
</reference>
<proteinExistence type="predicted"/>